<dbReference type="AlphaFoldDB" id="A0A395GN02"/>
<evidence type="ECO:0000313" key="1">
    <source>
        <dbReference type="EMBL" id="RAK95393.1"/>
    </source>
</evidence>
<gene>
    <name evidence="1" type="ORF">BO80DRAFT_429921</name>
</gene>
<dbReference type="VEuPathDB" id="FungiDB:BO80DRAFT_429921"/>
<proteinExistence type="predicted"/>
<evidence type="ECO:0000313" key="2">
    <source>
        <dbReference type="Proteomes" id="UP000249402"/>
    </source>
</evidence>
<accession>A0A395GN02</accession>
<reference evidence="1 2" key="1">
    <citation type="submission" date="2018-02" db="EMBL/GenBank/DDBJ databases">
        <title>The genomes of Aspergillus section Nigri reveals drivers in fungal speciation.</title>
        <authorList>
            <consortium name="DOE Joint Genome Institute"/>
            <person name="Vesth T.C."/>
            <person name="Nybo J."/>
            <person name="Theobald S."/>
            <person name="Brandl J."/>
            <person name="Frisvad J.C."/>
            <person name="Nielsen K.F."/>
            <person name="Lyhne E.K."/>
            <person name="Kogle M.E."/>
            <person name="Kuo A."/>
            <person name="Riley R."/>
            <person name="Clum A."/>
            <person name="Nolan M."/>
            <person name="Lipzen A."/>
            <person name="Salamov A."/>
            <person name="Henrissat B."/>
            <person name="Wiebenga A."/>
            <person name="De vries R.P."/>
            <person name="Grigoriev I.V."/>
            <person name="Mortensen U.H."/>
            <person name="Andersen M.R."/>
            <person name="Baker S.E."/>
        </authorList>
    </citation>
    <scope>NUCLEOTIDE SEQUENCE [LARGE SCALE GENOMIC DNA]</scope>
    <source>
        <strain evidence="1 2">CBS 121593</strain>
    </source>
</reference>
<organism evidence="1 2">
    <name type="scientific">Aspergillus ibericus CBS 121593</name>
    <dbReference type="NCBI Taxonomy" id="1448316"/>
    <lineage>
        <taxon>Eukaryota</taxon>
        <taxon>Fungi</taxon>
        <taxon>Dikarya</taxon>
        <taxon>Ascomycota</taxon>
        <taxon>Pezizomycotina</taxon>
        <taxon>Eurotiomycetes</taxon>
        <taxon>Eurotiomycetidae</taxon>
        <taxon>Eurotiales</taxon>
        <taxon>Aspergillaceae</taxon>
        <taxon>Aspergillus</taxon>
        <taxon>Aspergillus subgen. Circumdati</taxon>
    </lineage>
</organism>
<evidence type="ECO:0008006" key="3">
    <source>
        <dbReference type="Google" id="ProtNLM"/>
    </source>
</evidence>
<dbReference type="GeneID" id="37225454"/>
<dbReference type="Proteomes" id="UP000249402">
    <property type="component" value="Unassembled WGS sequence"/>
</dbReference>
<dbReference type="EMBL" id="KZ824494">
    <property type="protein sequence ID" value="RAK95393.1"/>
    <property type="molecule type" value="Genomic_DNA"/>
</dbReference>
<dbReference type="OrthoDB" id="5398371at2759"/>
<dbReference type="RefSeq" id="XP_025569721.1">
    <property type="nucleotide sequence ID" value="XM_025720589.1"/>
</dbReference>
<name>A0A395GN02_9EURO</name>
<protein>
    <recommendedName>
        <fullName evidence="3">BTB domain-containing protein</fullName>
    </recommendedName>
</protein>
<sequence length="531" mass="60181">MGSKYPLDPQYEGLGSTIDNIPLKNIANELEPQIRQAPYLLPDSGESDAPYQIILRTGDVIIEYSDLEADTSMRAEARRRRWRVSSEDLMQNSPYFRALLDPEKFSEGRQLMQQKTMHRELPTPEPMNGVSFDEQSAEVSYLPVVILPSKHLSPRLGLDAIKLFLEILSFNSFDEEQKGSFDAELKFMPVSLIARLLELADAFNSPHIVQESLKRVSYAFGKGKYSPTKFDSVLLKLSEDRIRQTIFVARTLDEPIIFRVMTHALIVLGSKSWENGVEPPDSPTFHWRYFSGGIEEELYYRRQCVLNTITDLQAYFLRVYGALEDPEPPKPFLPRQPLAPATHQPRPFQCRYGFGNSSACDAFHLGQMTRFFSLRTKTIFLGSTLIDPDFALDFTSDSDSAPDHPPAPPTDITTIIASLKQCPDYQIDPSHIGCGVRRRFLPPLDCIERFIGDSRGLLGIDPQTWDGGPKWPHPSTSWANRALPRAHVIDIRISKISAIPVLTRGATRPSFTSQDENARFLFTAKKRNWEA</sequence>
<keyword evidence="2" id="KW-1185">Reference proteome</keyword>